<dbReference type="InterPro" id="IPR023214">
    <property type="entry name" value="HAD_sf"/>
</dbReference>
<keyword evidence="4 14" id="KW-0479">Metal-binding</keyword>
<feature type="binding site" evidence="14">
    <location>
        <position position="422"/>
    </location>
    <ligand>
        <name>Mg(2+)</name>
        <dbReference type="ChEBI" id="CHEBI:18420"/>
    </ligand>
</feature>
<evidence type="ECO:0000313" key="19">
    <source>
        <dbReference type="EMBL" id="KAF7233212.1"/>
    </source>
</evidence>
<evidence type="ECO:0000256" key="3">
    <source>
        <dbReference type="ARBA" id="ARBA00022692"/>
    </source>
</evidence>
<dbReference type="InterPro" id="IPR023299">
    <property type="entry name" value="ATPase_P-typ_cyto_dom_N"/>
</dbReference>
<evidence type="ECO:0000256" key="1">
    <source>
        <dbReference type="ARBA" id="ARBA00004141"/>
    </source>
</evidence>
<feature type="domain" description="P-type ATPase C-terminal" evidence="18">
    <location>
        <begin position="982"/>
        <end position="1229"/>
    </location>
</feature>
<feature type="transmembrane region" description="Helical" evidence="15">
    <location>
        <begin position="1194"/>
        <end position="1216"/>
    </location>
</feature>
<evidence type="ECO:0000256" key="5">
    <source>
        <dbReference type="ARBA" id="ARBA00022741"/>
    </source>
</evidence>
<dbReference type="GO" id="GO:0005886">
    <property type="term" value="C:plasma membrane"/>
    <property type="evidence" value="ECO:0007669"/>
    <property type="project" value="TreeGrafter"/>
</dbReference>
<dbReference type="InterPro" id="IPR036412">
    <property type="entry name" value="HAD-like_sf"/>
</dbReference>
<evidence type="ECO:0000256" key="14">
    <source>
        <dbReference type="PIRSR" id="PIRSR606539-3"/>
    </source>
</evidence>
<dbReference type="PANTHER" id="PTHR24092">
    <property type="entry name" value="PROBABLE PHOSPHOLIPID-TRANSPORTING ATPASE"/>
    <property type="match status" value="1"/>
</dbReference>
<dbReference type="SFLD" id="SFLDS00003">
    <property type="entry name" value="Haloacid_Dehalogenase"/>
    <property type="match status" value="1"/>
</dbReference>
<feature type="binding site" evidence="13">
    <location>
        <position position="555"/>
    </location>
    <ligand>
        <name>ATP</name>
        <dbReference type="ChEBI" id="CHEBI:30616"/>
    </ligand>
</feature>
<dbReference type="Pfam" id="PF16212">
    <property type="entry name" value="PhoLip_ATPase_C"/>
    <property type="match status" value="1"/>
</dbReference>
<dbReference type="SUPFAM" id="SSF81653">
    <property type="entry name" value="Calcium ATPase, transduction domain A"/>
    <property type="match status" value="1"/>
</dbReference>
<dbReference type="SUPFAM" id="SSF56784">
    <property type="entry name" value="HAD-like"/>
    <property type="match status" value="1"/>
</dbReference>
<dbReference type="Proteomes" id="UP000822476">
    <property type="component" value="Unassembled WGS sequence"/>
</dbReference>
<dbReference type="InterPro" id="IPR032631">
    <property type="entry name" value="P-type_ATPase_N"/>
</dbReference>
<keyword evidence="6 13" id="KW-0067">ATP-binding</keyword>
<comment type="subcellular location">
    <subcellularLocation>
        <location evidence="1 15">Membrane</location>
        <topology evidence="1 15">Multi-pass membrane protein</topology>
    </subcellularLocation>
</comment>
<dbReference type="PROSITE" id="PS00154">
    <property type="entry name" value="ATPASE_E1_E2"/>
    <property type="match status" value="1"/>
</dbReference>
<keyword evidence="10 15" id="KW-0472">Membrane</keyword>
<dbReference type="InterPro" id="IPR032630">
    <property type="entry name" value="P_typ_ATPase_c"/>
</dbReference>
<dbReference type="OrthoDB" id="377733at2759"/>
<dbReference type="Pfam" id="PF16209">
    <property type="entry name" value="PhoLip_ATPase_N"/>
    <property type="match status" value="1"/>
</dbReference>
<dbReference type="InterPro" id="IPR006539">
    <property type="entry name" value="P-type_ATPase_IV"/>
</dbReference>
<dbReference type="GO" id="GO:0140326">
    <property type="term" value="F:ATPase-coupled intramembrane lipid transporter activity"/>
    <property type="evidence" value="ECO:0007669"/>
    <property type="project" value="UniProtKB-EC"/>
</dbReference>
<feature type="binding site" evidence="13">
    <location>
        <position position="751"/>
    </location>
    <ligand>
        <name>ATP</name>
        <dbReference type="ChEBI" id="CHEBI:30616"/>
    </ligand>
</feature>
<dbReference type="NCBIfam" id="TIGR01652">
    <property type="entry name" value="ATPase-Plipid"/>
    <property type="match status" value="1"/>
</dbReference>
<keyword evidence="9 15" id="KW-1133">Transmembrane helix</keyword>
<feature type="transmembrane region" description="Helical" evidence="15">
    <location>
        <begin position="1144"/>
        <end position="1163"/>
    </location>
</feature>
<dbReference type="InterPro" id="IPR018303">
    <property type="entry name" value="ATPase_P-typ_P_site"/>
</dbReference>
<gene>
    <name evidence="19" type="ORF">EG68_06700</name>
</gene>
<keyword evidence="3 15" id="KW-0812">Transmembrane</keyword>
<keyword evidence="16" id="KW-0175">Coiled coil</keyword>
<keyword evidence="8 15" id="KW-1278">Translocase</keyword>
<dbReference type="EC" id="7.6.2.1" evidence="15"/>
<sequence length="1286" mass="144674">MGKPRWKFWKREPKPVSRTVYANQGPEFLLTGDETVTRFCSNAIISSRYTWINFVPKNLFEQFHNIANVFFAVITILYMFAEASTSIWANLGPLIAIIAITMIKDGVEDILRHRRDRTLNHMTYQVLQLDNINRTVSWVPKKAMSIKVGDVVLCERDQAFPCDMVVLASSLESSELNVTTANLDGETNIKKYYAITRTQTIYSNYTPERIVTGIHVDQFDEIAEQLYVRIDCQSPSADLGKFEGRLNTRVDTDHPLTFHNLVLRGAKLRNTDFMIGVTVYTGKETKLSLNGKQSKRKYSSREARSNIILLTFIVSMFVLAIIFASVFTFWTTLNQRNTWYIPTSKQTPWSFVQDVFRFIFILNYLIPISIIITLEFQQLLVAYLISSDLRMYSASEDLCAKANSAQLADELGQVEFLFSDKTGTLTQNVMRLCLCAIVNSNKVYAFHPSLVRPMFQTSGATSAVSSSEGLQISEKNTFPMVFSTSESESESESGCYRTVVDNKSRKTCLNPDGDPEFRTFLIMAGLCHTVDVSKQTGSSAVAIQNIVYEASSPDEKALVEGAANQGVVFAGKRPVEGEISCSCYTLESYNTFETSQGIEHEDYFVDAVLEFTSERKRMSVMVRYPDGTYHIHSKGAESTMLSPEICTSTAGEVRSRVIKHVTDFAVEGYRTLVFSSRQVNQTEYNALLADLHKATGLVGQAREQAVKLAYAAIESQLQPMFVTAVEDQLQPGVKQCMCNLREAGIQIWILTGDKEETAITVSQAAGHFTQQMSLIRMTNCPDFQTAACWLFEQLEGLQSRANQKYRNHQGTHTTRTSIMASAEEINEAFLTALEQAQETKDGSIELSSGLKRLQQRMVAFIERHDDSESRVHRRRQRHRPGMGGEMVGLVIDGKTLVYLLDPTLREAFLDLCMNVTTVLCCRMTPLQKAGVVQLVQVGLSPSNGCQGGPVTAAVGDGGNDVAMLLQASVGIGIYGKEGLEAARAGDYSIPEFRHLTELFILHGHWAYHRLSFTMNLFYYKCTALVTTQILLAFYSGFSQMVSFGSLLFALYNLTMTSLGCLLYGMFERHLPDHVLLTRPYLYRLITRQANLKIWFVALWVLDGIWHGLVAFYATYFSVSGGLRWAAALFYDGNLNAQAAYDFEYAGTTMFIIVWISVNVRIAILSRDMNWIIFIGFCGTACNTVLFYANDSSIFVGLALSPAFWLTLFLAVIIANLPDLIWRVISDAWWSMQIFLCDLRAENVPRKRRRELGAFWFQALVYGHREDGSYVDCTSRAVDALSSRKSW</sequence>
<evidence type="ECO:0000256" key="12">
    <source>
        <dbReference type="PIRSR" id="PIRSR606539-1"/>
    </source>
</evidence>
<dbReference type="SFLD" id="SFLDF00027">
    <property type="entry name" value="p-type_atpase"/>
    <property type="match status" value="1"/>
</dbReference>
<dbReference type="InterPro" id="IPR001757">
    <property type="entry name" value="P_typ_ATPase"/>
</dbReference>
<feature type="coiled-coil region" evidence="16">
    <location>
        <begin position="819"/>
        <end position="870"/>
    </location>
</feature>
<dbReference type="Gene3D" id="3.40.1110.10">
    <property type="entry name" value="Calcium-transporting ATPase, cytoplasmic domain N"/>
    <property type="match status" value="1"/>
</dbReference>
<feature type="binding site" evidence="13">
    <location>
        <position position="420"/>
    </location>
    <ligand>
        <name>ATP</name>
        <dbReference type="ChEBI" id="CHEBI:30616"/>
    </ligand>
</feature>
<dbReference type="GO" id="GO:0005524">
    <property type="term" value="F:ATP binding"/>
    <property type="evidence" value="ECO:0007669"/>
    <property type="project" value="UniProtKB-UniRule"/>
</dbReference>
<feature type="transmembrane region" description="Helical" evidence="15">
    <location>
        <begin position="1170"/>
        <end position="1188"/>
    </location>
</feature>
<dbReference type="EMBL" id="JTDE01021232">
    <property type="protein sequence ID" value="KAF7233212.1"/>
    <property type="molecule type" value="Genomic_DNA"/>
</dbReference>
<evidence type="ECO:0000259" key="18">
    <source>
        <dbReference type="Pfam" id="PF16212"/>
    </source>
</evidence>
<comment type="catalytic activity">
    <reaction evidence="11 15">
        <text>ATP + H2O + phospholipidSide 1 = ADP + phosphate + phospholipidSide 2.</text>
        <dbReference type="EC" id="7.6.2.1"/>
    </reaction>
</comment>
<protein>
    <recommendedName>
        <fullName evidence="15">Phospholipid-transporting ATPase</fullName>
        <ecNumber evidence="15">7.6.2.1</ecNumber>
    </recommendedName>
</protein>
<dbReference type="PRINTS" id="PR00119">
    <property type="entry name" value="CATATPASE"/>
</dbReference>
<feature type="binding site" evidence="14">
    <location>
        <position position="420"/>
    </location>
    <ligand>
        <name>Mg(2+)</name>
        <dbReference type="ChEBI" id="CHEBI:18420"/>
    </ligand>
</feature>
<feature type="binding site" evidence="13">
    <location>
        <position position="670"/>
    </location>
    <ligand>
        <name>ATP</name>
        <dbReference type="ChEBI" id="CHEBI:30616"/>
    </ligand>
</feature>
<feature type="binding site" evidence="13">
    <location>
        <position position="422"/>
    </location>
    <ligand>
        <name>ATP</name>
        <dbReference type="ChEBI" id="CHEBI:30616"/>
    </ligand>
</feature>
<comment type="cofactor">
    <cofactor evidence="14">
        <name>Mg(2+)</name>
        <dbReference type="ChEBI" id="CHEBI:18420"/>
    </cofactor>
</comment>
<evidence type="ECO:0000313" key="20">
    <source>
        <dbReference type="Proteomes" id="UP000822476"/>
    </source>
</evidence>
<dbReference type="Gene3D" id="2.70.150.10">
    <property type="entry name" value="Calcium-transporting ATPase, cytoplasmic transduction domain A"/>
    <property type="match status" value="1"/>
</dbReference>
<organism evidence="19 20">
    <name type="scientific">Paragonimus skrjabini miyazakii</name>
    <dbReference type="NCBI Taxonomy" id="59628"/>
    <lineage>
        <taxon>Eukaryota</taxon>
        <taxon>Metazoa</taxon>
        <taxon>Spiralia</taxon>
        <taxon>Lophotrochozoa</taxon>
        <taxon>Platyhelminthes</taxon>
        <taxon>Trematoda</taxon>
        <taxon>Digenea</taxon>
        <taxon>Plagiorchiida</taxon>
        <taxon>Troglotremata</taxon>
        <taxon>Troglotrematidae</taxon>
        <taxon>Paragonimus</taxon>
    </lineage>
</organism>
<feature type="transmembrane region" description="Helical" evidence="15">
    <location>
        <begin position="63"/>
        <end position="81"/>
    </location>
</feature>
<evidence type="ECO:0000256" key="8">
    <source>
        <dbReference type="ARBA" id="ARBA00022967"/>
    </source>
</evidence>
<dbReference type="InterPro" id="IPR044492">
    <property type="entry name" value="P_typ_ATPase_HD_dom"/>
</dbReference>
<evidence type="ECO:0000256" key="11">
    <source>
        <dbReference type="ARBA" id="ARBA00034036"/>
    </source>
</evidence>
<keyword evidence="20" id="KW-1185">Reference proteome</keyword>
<feature type="transmembrane region" description="Helical" evidence="15">
    <location>
        <begin position="358"/>
        <end position="385"/>
    </location>
</feature>
<evidence type="ECO:0000256" key="16">
    <source>
        <dbReference type="SAM" id="Coils"/>
    </source>
</evidence>
<feature type="transmembrane region" description="Helical" evidence="15">
    <location>
        <begin position="1043"/>
        <end position="1066"/>
    </location>
</feature>
<feature type="binding site" evidence="13">
    <location>
        <position position="753"/>
    </location>
    <ligand>
        <name>ATP</name>
        <dbReference type="ChEBI" id="CHEBI:30616"/>
    </ligand>
</feature>
<dbReference type="SUPFAM" id="SSF81665">
    <property type="entry name" value="Calcium ATPase, transmembrane domain M"/>
    <property type="match status" value="1"/>
</dbReference>
<evidence type="ECO:0000256" key="7">
    <source>
        <dbReference type="ARBA" id="ARBA00022842"/>
    </source>
</evidence>
<name>A0A8S9YAV5_9TREM</name>
<feature type="binding site" evidence="14">
    <location>
        <position position="960"/>
    </location>
    <ligand>
        <name>Mg(2+)</name>
        <dbReference type="ChEBI" id="CHEBI:18420"/>
    </ligand>
</feature>
<comment type="similarity">
    <text evidence="2 15">Belongs to the cation transport ATPase (P-type) (TC 3.A.3) family. Type IV subfamily.</text>
</comment>
<dbReference type="GO" id="GO:0016887">
    <property type="term" value="F:ATP hydrolysis activity"/>
    <property type="evidence" value="ECO:0007669"/>
    <property type="project" value="InterPro"/>
</dbReference>
<feature type="transmembrane region" description="Helical" evidence="15">
    <location>
        <begin position="307"/>
        <end position="330"/>
    </location>
</feature>
<dbReference type="InterPro" id="IPR008250">
    <property type="entry name" value="ATPase_P-typ_transduc_dom_A_sf"/>
</dbReference>
<feature type="binding site" evidence="13">
    <location>
        <position position="752"/>
    </location>
    <ligand>
        <name>ATP</name>
        <dbReference type="ChEBI" id="CHEBI:30616"/>
    </ligand>
</feature>
<feature type="binding site" evidence="13">
    <location>
        <position position="611"/>
    </location>
    <ligand>
        <name>ATP</name>
        <dbReference type="ChEBI" id="CHEBI:30616"/>
    </ligand>
</feature>
<dbReference type="Pfam" id="PF13246">
    <property type="entry name" value="Cation_ATPase"/>
    <property type="match status" value="1"/>
</dbReference>
<feature type="binding site" evidence="14">
    <location>
        <position position="956"/>
    </location>
    <ligand>
        <name>Mg(2+)</name>
        <dbReference type="ChEBI" id="CHEBI:18420"/>
    </ligand>
</feature>
<feature type="binding site" evidence="13">
    <location>
        <position position="922"/>
    </location>
    <ligand>
        <name>ATP</name>
        <dbReference type="ChEBI" id="CHEBI:30616"/>
    </ligand>
</feature>
<dbReference type="GO" id="GO:0000287">
    <property type="term" value="F:magnesium ion binding"/>
    <property type="evidence" value="ECO:0007669"/>
    <property type="project" value="UniProtKB-UniRule"/>
</dbReference>
<evidence type="ECO:0000256" key="10">
    <source>
        <dbReference type="ARBA" id="ARBA00023136"/>
    </source>
</evidence>
<dbReference type="Gene3D" id="3.40.50.1000">
    <property type="entry name" value="HAD superfamily/HAD-like"/>
    <property type="match status" value="1"/>
</dbReference>
<evidence type="ECO:0000256" key="9">
    <source>
        <dbReference type="ARBA" id="ARBA00022989"/>
    </source>
</evidence>
<evidence type="ECO:0000256" key="15">
    <source>
        <dbReference type="RuleBase" id="RU362033"/>
    </source>
</evidence>
<evidence type="ECO:0000256" key="6">
    <source>
        <dbReference type="ARBA" id="ARBA00022840"/>
    </source>
</evidence>
<dbReference type="InterPro" id="IPR023298">
    <property type="entry name" value="ATPase_P-typ_TM_dom_sf"/>
</dbReference>
<evidence type="ECO:0000256" key="4">
    <source>
        <dbReference type="ARBA" id="ARBA00022723"/>
    </source>
</evidence>
<comment type="caution">
    <text evidence="19">The sequence shown here is derived from an EMBL/GenBank/DDBJ whole genome shotgun (WGS) entry which is preliminary data.</text>
</comment>
<dbReference type="PANTHER" id="PTHR24092:SF175">
    <property type="entry name" value="PHOSPHOLIPID-TRANSPORTING ATPASE"/>
    <property type="match status" value="1"/>
</dbReference>
<feature type="binding site" evidence="13">
    <location>
        <position position="421"/>
    </location>
    <ligand>
        <name>ATP</name>
        <dbReference type="ChEBI" id="CHEBI:30616"/>
    </ligand>
</feature>
<evidence type="ECO:0000259" key="17">
    <source>
        <dbReference type="Pfam" id="PF16209"/>
    </source>
</evidence>
<reference evidence="19" key="1">
    <citation type="submission" date="2019-07" db="EMBL/GenBank/DDBJ databases">
        <title>Annotation for the trematode Paragonimus miyazaki's.</title>
        <authorList>
            <person name="Choi Y.-J."/>
        </authorList>
    </citation>
    <scope>NUCLEOTIDE SEQUENCE</scope>
    <source>
        <strain evidence="19">Japan</strain>
    </source>
</reference>
<feature type="binding site" evidence="13">
    <location>
        <position position="959"/>
    </location>
    <ligand>
        <name>ATP</name>
        <dbReference type="ChEBI" id="CHEBI:30616"/>
    </ligand>
</feature>
<dbReference type="SFLD" id="SFLDG00002">
    <property type="entry name" value="C1.7:_P-type_atpase_like"/>
    <property type="match status" value="1"/>
</dbReference>
<evidence type="ECO:0000256" key="2">
    <source>
        <dbReference type="ARBA" id="ARBA00008109"/>
    </source>
</evidence>
<feature type="transmembrane region" description="Helical" evidence="15">
    <location>
        <begin position="1093"/>
        <end position="1115"/>
    </location>
</feature>
<proteinExistence type="inferred from homology"/>
<dbReference type="GO" id="GO:0045332">
    <property type="term" value="P:phospholipid translocation"/>
    <property type="evidence" value="ECO:0007669"/>
    <property type="project" value="TreeGrafter"/>
</dbReference>
<feature type="active site" description="4-aspartylphosphate intermediate" evidence="12">
    <location>
        <position position="420"/>
    </location>
</feature>
<feature type="binding site" evidence="13">
    <location>
        <position position="960"/>
    </location>
    <ligand>
        <name>ATP</name>
        <dbReference type="ChEBI" id="CHEBI:30616"/>
    </ligand>
</feature>
<evidence type="ECO:0000256" key="13">
    <source>
        <dbReference type="PIRSR" id="PIRSR606539-2"/>
    </source>
</evidence>
<keyword evidence="5 13" id="KW-0547">Nucleotide-binding</keyword>
<feature type="binding site" evidence="13">
    <location>
        <position position="634"/>
    </location>
    <ligand>
        <name>ATP</name>
        <dbReference type="ChEBI" id="CHEBI:30616"/>
    </ligand>
</feature>
<accession>A0A8S9YAV5</accession>
<keyword evidence="7 14" id="KW-0460">Magnesium</keyword>
<dbReference type="NCBIfam" id="TIGR01494">
    <property type="entry name" value="ATPase_P-type"/>
    <property type="match status" value="1"/>
</dbReference>
<dbReference type="GO" id="GO:0005783">
    <property type="term" value="C:endoplasmic reticulum"/>
    <property type="evidence" value="ECO:0007669"/>
    <property type="project" value="TreeGrafter"/>
</dbReference>
<feature type="binding site" evidence="13">
    <location>
        <position position="928"/>
    </location>
    <ligand>
        <name>ATP</name>
        <dbReference type="ChEBI" id="CHEBI:30616"/>
    </ligand>
</feature>
<dbReference type="SUPFAM" id="SSF81660">
    <property type="entry name" value="Metal cation-transporting ATPase, ATP-binding domain N"/>
    <property type="match status" value="1"/>
</dbReference>
<feature type="domain" description="P-type ATPase N-terminal" evidence="17">
    <location>
        <begin position="36"/>
        <end position="85"/>
    </location>
</feature>